<protein>
    <recommendedName>
        <fullName evidence="3">PEP-CTERM protein-sorting domain-containing protein</fullName>
    </recommendedName>
</protein>
<dbReference type="EMBL" id="BMYZ01000001">
    <property type="protein sequence ID" value="GGY63462.1"/>
    <property type="molecule type" value="Genomic_DNA"/>
</dbReference>
<sequence length="228" mass="25241">MEFYKYRLTQNPMLKISILLLSFLSSSSFASIIYSGIKNISFTAPTELSISNYSIDLANDASGTWDNIQFDLGNSGPERTFGASTAWPGSEVTLAYKSQLGIAQSYTNGGVMDGSFGSGTEILWYFDSLNGFDWGMFKNGTAYAGIMLNSFESNASFGYLYGWIQLKVDNFQNFDGRGATLTVVDWAYETTGKQIDIGQGVKVPEPSSWLLALLGFFFVCYRRPLRLN</sequence>
<keyword evidence="2" id="KW-1185">Reference proteome</keyword>
<name>A0ABQ3APV0_9GAMM</name>
<evidence type="ECO:0008006" key="3">
    <source>
        <dbReference type="Google" id="ProtNLM"/>
    </source>
</evidence>
<organism evidence="1 2">
    <name type="scientific">Cellvibrio zantedeschiae</name>
    <dbReference type="NCBI Taxonomy" id="1237077"/>
    <lineage>
        <taxon>Bacteria</taxon>
        <taxon>Pseudomonadati</taxon>
        <taxon>Pseudomonadota</taxon>
        <taxon>Gammaproteobacteria</taxon>
        <taxon>Cellvibrionales</taxon>
        <taxon>Cellvibrionaceae</taxon>
        <taxon>Cellvibrio</taxon>
    </lineage>
</organism>
<comment type="caution">
    <text evidence="1">The sequence shown here is derived from an EMBL/GenBank/DDBJ whole genome shotgun (WGS) entry which is preliminary data.</text>
</comment>
<reference evidence="2" key="1">
    <citation type="journal article" date="2019" name="Int. J. Syst. Evol. Microbiol.">
        <title>The Global Catalogue of Microorganisms (GCM) 10K type strain sequencing project: providing services to taxonomists for standard genome sequencing and annotation.</title>
        <authorList>
            <consortium name="The Broad Institute Genomics Platform"/>
            <consortium name="The Broad Institute Genome Sequencing Center for Infectious Disease"/>
            <person name="Wu L."/>
            <person name="Ma J."/>
        </authorList>
    </citation>
    <scope>NUCLEOTIDE SEQUENCE [LARGE SCALE GENOMIC DNA]</scope>
    <source>
        <strain evidence="2">KCTC 32239</strain>
    </source>
</reference>
<proteinExistence type="predicted"/>
<accession>A0ABQ3APV0</accession>
<gene>
    <name evidence="1" type="ORF">GCM10011613_03960</name>
</gene>
<dbReference type="Proteomes" id="UP000619761">
    <property type="component" value="Unassembled WGS sequence"/>
</dbReference>
<dbReference type="RefSeq" id="WP_189415592.1">
    <property type="nucleotide sequence ID" value="NZ_BMYZ01000001.1"/>
</dbReference>
<evidence type="ECO:0000313" key="2">
    <source>
        <dbReference type="Proteomes" id="UP000619761"/>
    </source>
</evidence>
<evidence type="ECO:0000313" key="1">
    <source>
        <dbReference type="EMBL" id="GGY63462.1"/>
    </source>
</evidence>